<evidence type="ECO:0000259" key="1">
    <source>
        <dbReference type="Pfam" id="PF00899"/>
    </source>
</evidence>
<dbReference type="InterPro" id="IPR000594">
    <property type="entry name" value="ThiF_NAD_FAD-bd"/>
</dbReference>
<sequence length="196" mass="22129">MSSKAQVARETALQFNPNVKIKPYHDILNASDNRAARNHVNRICLHADVTLIENGTAGYDGQVEIIKKIYTESNLEKFSWLHYTPHLIGARVWAENLFNQRFVPTLDDEDISNDELQFIPQYHNIGPLSECAAVFEDGLKYLSAKVKNFVKSDFRSRFEVKSVVGSIIPVIANTNAVTARIAVLQALKVLLKDFNK</sequence>
<dbReference type="GO" id="GO:0016925">
    <property type="term" value="P:protein sumoylation"/>
    <property type="evidence" value="ECO:0007669"/>
    <property type="project" value="TreeGrafter"/>
</dbReference>
<dbReference type="STRING" id="7398.A0A1B0A2N3"/>
<dbReference type="AlphaFoldDB" id="A0A1B0A2N3"/>
<dbReference type="PANTHER" id="PTHR10953:SF5">
    <property type="entry name" value="SUMO-ACTIVATING ENZYME SUBUNIT 2"/>
    <property type="match status" value="1"/>
</dbReference>
<dbReference type="GO" id="GO:0005737">
    <property type="term" value="C:cytoplasm"/>
    <property type="evidence" value="ECO:0007669"/>
    <property type="project" value="TreeGrafter"/>
</dbReference>
<keyword evidence="3" id="KW-1185">Reference proteome</keyword>
<dbReference type="GO" id="GO:0031510">
    <property type="term" value="C:SUMO activating enzyme complex"/>
    <property type="evidence" value="ECO:0007669"/>
    <property type="project" value="TreeGrafter"/>
</dbReference>
<dbReference type="PANTHER" id="PTHR10953">
    <property type="entry name" value="UBIQUITIN-ACTIVATING ENZYME E1"/>
    <property type="match status" value="1"/>
</dbReference>
<evidence type="ECO:0000313" key="3">
    <source>
        <dbReference type="Proteomes" id="UP000092445"/>
    </source>
</evidence>
<protein>
    <recommendedName>
        <fullName evidence="1">THIF-type NAD/FAD binding fold domain-containing protein</fullName>
    </recommendedName>
</protein>
<name>A0A1B0A2N3_GLOPL</name>
<reference evidence="2" key="2">
    <citation type="submission" date="2020-05" db="UniProtKB">
        <authorList>
            <consortium name="EnsemblMetazoa"/>
        </authorList>
    </citation>
    <scope>IDENTIFICATION</scope>
    <source>
        <strain evidence="2">IAEA</strain>
    </source>
</reference>
<dbReference type="VEuPathDB" id="VectorBase:GPAI032578"/>
<dbReference type="Gene3D" id="3.40.50.720">
    <property type="entry name" value="NAD(P)-binding Rossmann-like Domain"/>
    <property type="match status" value="1"/>
</dbReference>
<accession>A0A1B0A2N3</accession>
<evidence type="ECO:0000313" key="2">
    <source>
        <dbReference type="EnsemblMetazoa" id="GPAI032578-PA"/>
    </source>
</evidence>
<dbReference type="GO" id="GO:0019948">
    <property type="term" value="F:SUMO activating enzyme activity"/>
    <property type="evidence" value="ECO:0007669"/>
    <property type="project" value="TreeGrafter"/>
</dbReference>
<proteinExistence type="predicted"/>
<reference evidence="3" key="1">
    <citation type="submission" date="2014-03" db="EMBL/GenBank/DDBJ databases">
        <authorList>
            <person name="Aksoy S."/>
            <person name="Warren W."/>
            <person name="Wilson R.K."/>
        </authorList>
    </citation>
    <scope>NUCLEOTIDE SEQUENCE [LARGE SCALE GENOMIC DNA]</scope>
    <source>
        <strain evidence="3">IAEA</strain>
    </source>
</reference>
<feature type="domain" description="THIF-type NAD/FAD binding fold" evidence="1">
    <location>
        <begin position="12"/>
        <end position="193"/>
    </location>
</feature>
<dbReference type="InterPro" id="IPR035985">
    <property type="entry name" value="Ubiquitin-activating_enz"/>
</dbReference>
<organism evidence="2 3">
    <name type="scientific">Glossina pallidipes</name>
    <name type="common">Tsetse fly</name>
    <dbReference type="NCBI Taxonomy" id="7398"/>
    <lineage>
        <taxon>Eukaryota</taxon>
        <taxon>Metazoa</taxon>
        <taxon>Ecdysozoa</taxon>
        <taxon>Arthropoda</taxon>
        <taxon>Hexapoda</taxon>
        <taxon>Insecta</taxon>
        <taxon>Pterygota</taxon>
        <taxon>Neoptera</taxon>
        <taxon>Endopterygota</taxon>
        <taxon>Diptera</taxon>
        <taxon>Brachycera</taxon>
        <taxon>Muscomorpha</taxon>
        <taxon>Hippoboscoidea</taxon>
        <taxon>Glossinidae</taxon>
        <taxon>Glossina</taxon>
    </lineage>
</organism>
<dbReference type="InterPro" id="IPR045886">
    <property type="entry name" value="ThiF/MoeB/HesA"/>
</dbReference>
<dbReference type="EnsemblMetazoa" id="GPAI032578-RA">
    <property type="protein sequence ID" value="GPAI032578-PA"/>
    <property type="gene ID" value="GPAI032578"/>
</dbReference>
<dbReference type="Pfam" id="PF00899">
    <property type="entry name" value="ThiF"/>
    <property type="match status" value="1"/>
</dbReference>
<dbReference type="SUPFAM" id="SSF69572">
    <property type="entry name" value="Activating enzymes of the ubiquitin-like proteins"/>
    <property type="match status" value="1"/>
</dbReference>
<dbReference type="Proteomes" id="UP000092445">
    <property type="component" value="Unassembled WGS sequence"/>
</dbReference>